<organism evidence="1 2">
    <name type="scientific">Senna tora</name>
    <dbReference type="NCBI Taxonomy" id="362788"/>
    <lineage>
        <taxon>Eukaryota</taxon>
        <taxon>Viridiplantae</taxon>
        <taxon>Streptophyta</taxon>
        <taxon>Embryophyta</taxon>
        <taxon>Tracheophyta</taxon>
        <taxon>Spermatophyta</taxon>
        <taxon>Magnoliopsida</taxon>
        <taxon>eudicotyledons</taxon>
        <taxon>Gunneridae</taxon>
        <taxon>Pentapetalae</taxon>
        <taxon>rosids</taxon>
        <taxon>fabids</taxon>
        <taxon>Fabales</taxon>
        <taxon>Fabaceae</taxon>
        <taxon>Caesalpinioideae</taxon>
        <taxon>Cassia clade</taxon>
        <taxon>Senna</taxon>
    </lineage>
</organism>
<proteinExistence type="predicted"/>
<dbReference type="Proteomes" id="UP000634136">
    <property type="component" value="Unassembled WGS sequence"/>
</dbReference>
<protein>
    <submittedName>
        <fullName evidence="1">Uncharacterized protein</fullName>
    </submittedName>
</protein>
<comment type="caution">
    <text evidence="1">The sequence shown here is derived from an EMBL/GenBank/DDBJ whole genome shotgun (WGS) entry which is preliminary data.</text>
</comment>
<keyword evidence="2" id="KW-1185">Reference proteome</keyword>
<accession>A0A834WZW8</accession>
<evidence type="ECO:0000313" key="2">
    <source>
        <dbReference type="Proteomes" id="UP000634136"/>
    </source>
</evidence>
<evidence type="ECO:0000313" key="1">
    <source>
        <dbReference type="EMBL" id="KAF7835584.1"/>
    </source>
</evidence>
<name>A0A834WZW8_9FABA</name>
<sequence length="248" mass="28413">MLCMDEGQVSHSKSFNEDEGWEISTLQGKTRRYEWMKARSGFSFRILNEDEGWVIPTLQERLNAMNAGFLIPNPSRRMKVKTRLYGWMKVEFLIPNPSRRMKRQMLWIDEGRVSHSESFKERLNSINKDVGSPALEPSRNDSILRIRIKVGSLVPNTPKNDSILPIRMKVGSPTPNPPSNDLILSMNMNVGSGLLHLKPSRNDSIRSMRMKVRSPTPKPSRNDSILSMHQGWASHSPLFKKILNDMAE</sequence>
<dbReference type="EMBL" id="JAAIUW010000004">
    <property type="protein sequence ID" value="KAF7835584.1"/>
    <property type="molecule type" value="Genomic_DNA"/>
</dbReference>
<reference evidence="1" key="1">
    <citation type="submission" date="2020-09" db="EMBL/GenBank/DDBJ databases">
        <title>Genome-Enabled Discovery of Anthraquinone Biosynthesis in Senna tora.</title>
        <authorList>
            <person name="Kang S.-H."/>
            <person name="Pandey R.P."/>
            <person name="Lee C.-M."/>
            <person name="Sim J.-S."/>
            <person name="Jeong J.-T."/>
            <person name="Choi B.-S."/>
            <person name="Jung M."/>
            <person name="Ginzburg D."/>
            <person name="Zhao K."/>
            <person name="Won S.Y."/>
            <person name="Oh T.-J."/>
            <person name="Yu Y."/>
            <person name="Kim N.-H."/>
            <person name="Lee O.R."/>
            <person name="Lee T.-H."/>
            <person name="Bashyal P."/>
            <person name="Kim T.-S."/>
            <person name="Lee W.-H."/>
            <person name="Kawkins C."/>
            <person name="Kim C.-K."/>
            <person name="Kim J.S."/>
            <person name="Ahn B.O."/>
            <person name="Rhee S.Y."/>
            <person name="Sohng J.K."/>
        </authorList>
    </citation>
    <scope>NUCLEOTIDE SEQUENCE</scope>
    <source>
        <tissue evidence="1">Leaf</tissue>
    </source>
</reference>
<gene>
    <name evidence="1" type="ORF">G2W53_010443</name>
</gene>
<dbReference type="AlphaFoldDB" id="A0A834WZW8"/>